<dbReference type="AlphaFoldDB" id="A0A9X3S137"/>
<dbReference type="GO" id="GO:0003700">
    <property type="term" value="F:DNA-binding transcription factor activity"/>
    <property type="evidence" value="ECO:0007669"/>
    <property type="project" value="TreeGrafter"/>
</dbReference>
<keyword evidence="1" id="KW-0805">Transcription regulation</keyword>
<evidence type="ECO:0000313" key="6">
    <source>
        <dbReference type="EMBL" id="MDA0162915.1"/>
    </source>
</evidence>
<evidence type="ECO:0000256" key="3">
    <source>
        <dbReference type="ARBA" id="ARBA00023163"/>
    </source>
</evidence>
<dbReference type="Gene3D" id="1.10.357.10">
    <property type="entry name" value="Tetracycline Repressor, domain 2"/>
    <property type="match status" value="1"/>
</dbReference>
<accession>A0A9X3S137</accession>
<evidence type="ECO:0000256" key="4">
    <source>
        <dbReference type="PROSITE-ProRule" id="PRU00335"/>
    </source>
</evidence>
<dbReference type="GO" id="GO:0000976">
    <property type="term" value="F:transcription cis-regulatory region binding"/>
    <property type="evidence" value="ECO:0007669"/>
    <property type="project" value="TreeGrafter"/>
</dbReference>
<dbReference type="PANTHER" id="PTHR30055">
    <property type="entry name" value="HTH-TYPE TRANSCRIPTIONAL REGULATOR RUTR"/>
    <property type="match status" value="1"/>
</dbReference>
<evidence type="ECO:0000256" key="2">
    <source>
        <dbReference type="ARBA" id="ARBA00023125"/>
    </source>
</evidence>
<gene>
    <name evidence="6" type="ORF">OM076_21765</name>
</gene>
<comment type="caution">
    <text evidence="6">The sequence shown here is derived from an EMBL/GenBank/DDBJ whole genome shotgun (WGS) entry which is preliminary data.</text>
</comment>
<keyword evidence="3" id="KW-0804">Transcription</keyword>
<dbReference type="InterPro" id="IPR009057">
    <property type="entry name" value="Homeodomain-like_sf"/>
</dbReference>
<dbReference type="SUPFAM" id="SSF48498">
    <property type="entry name" value="Tetracyclin repressor-like, C-terminal domain"/>
    <property type="match status" value="1"/>
</dbReference>
<keyword evidence="2 4" id="KW-0238">DNA-binding</keyword>
<evidence type="ECO:0000313" key="7">
    <source>
        <dbReference type="Proteomes" id="UP001149140"/>
    </source>
</evidence>
<dbReference type="Proteomes" id="UP001149140">
    <property type="component" value="Unassembled WGS sequence"/>
</dbReference>
<dbReference type="InterPro" id="IPR050109">
    <property type="entry name" value="HTH-type_TetR-like_transc_reg"/>
</dbReference>
<dbReference type="PRINTS" id="PR00455">
    <property type="entry name" value="HTHTETR"/>
</dbReference>
<dbReference type="Pfam" id="PF00440">
    <property type="entry name" value="TetR_N"/>
    <property type="match status" value="1"/>
</dbReference>
<reference evidence="6" key="1">
    <citation type="submission" date="2022-10" db="EMBL/GenBank/DDBJ databases">
        <title>The WGS of Solirubrobacter ginsenosidimutans DSM 21036.</title>
        <authorList>
            <person name="Jiang Z."/>
        </authorList>
    </citation>
    <scope>NUCLEOTIDE SEQUENCE</scope>
    <source>
        <strain evidence="6">DSM 21036</strain>
    </source>
</reference>
<evidence type="ECO:0000259" key="5">
    <source>
        <dbReference type="PROSITE" id="PS50977"/>
    </source>
</evidence>
<dbReference type="PROSITE" id="PS50977">
    <property type="entry name" value="HTH_TETR_2"/>
    <property type="match status" value="1"/>
</dbReference>
<dbReference type="EMBL" id="JAPDOD010000021">
    <property type="protein sequence ID" value="MDA0162915.1"/>
    <property type="molecule type" value="Genomic_DNA"/>
</dbReference>
<evidence type="ECO:0000256" key="1">
    <source>
        <dbReference type="ARBA" id="ARBA00023015"/>
    </source>
</evidence>
<feature type="DNA-binding region" description="H-T-H motif" evidence="4">
    <location>
        <begin position="38"/>
        <end position="57"/>
    </location>
</feature>
<dbReference type="InterPro" id="IPR049445">
    <property type="entry name" value="TetR_SbtR-like_C"/>
</dbReference>
<organism evidence="6 7">
    <name type="scientific">Solirubrobacter ginsenosidimutans</name>
    <dbReference type="NCBI Taxonomy" id="490573"/>
    <lineage>
        <taxon>Bacteria</taxon>
        <taxon>Bacillati</taxon>
        <taxon>Actinomycetota</taxon>
        <taxon>Thermoleophilia</taxon>
        <taxon>Solirubrobacterales</taxon>
        <taxon>Solirubrobacteraceae</taxon>
        <taxon>Solirubrobacter</taxon>
    </lineage>
</organism>
<sequence length="186" mass="20391">MHSALTTPDWSTLPADAKRERLLEAAERVYAEFGLDAPMPAVARAAGAGVGSLYRQFPSKDELVAALAERRMLRISARLDAALAQEEAWPAIREVLDYILGDRAADDISAHAFAIAAADAPVREARRRVRSQLDQLVARAREQGALRADATRLDLTLVITSARATRHLGEAAWRRMVELALDGLQR</sequence>
<proteinExistence type="predicted"/>
<dbReference type="Pfam" id="PF21597">
    <property type="entry name" value="TetR_C_43"/>
    <property type="match status" value="1"/>
</dbReference>
<keyword evidence="7" id="KW-1185">Reference proteome</keyword>
<dbReference type="SUPFAM" id="SSF46689">
    <property type="entry name" value="Homeodomain-like"/>
    <property type="match status" value="1"/>
</dbReference>
<dbReference type="InterPro" id="IPR001647">
    <property type="entry name" value="HTH_TetR"/>
</dbReference>
<name>A0A9X3S137_9ACTN</name>
<feature type="domain" description="HTH tetR-type" evidence="5">
    <location>
        <begin position="16"/>
        <end position="75"/>
    </location>
</feature>
<dbReference type="RefSeq" id="WP_270042155.1">
    <property type="nucleotide sequence ID" value="NZ_JAPDOD010000021.1"/>
</dbReference>
<dbReference type="PANTHER" id="PTHR30055:SF234">
    <property type="entry name" value="HTH-TYPE TRANSCRIPTIONAL REGULATOR BETI"/>
    <property type="match status" value="1"/>
</dbReference>
<protein>
    <submittedName>
        <fullName evidence="6">TetR/AcrR family transcriptional regulator</fullName>
    </submittedName>
</protein>
<dbReference type="InterPro" id="IPR036271">
    <property type="entry name" value="Tet_transcr_reg_TetR-rel_C_sf"/>
</dbReference>